<evidence type="ECO:0000313" key="6">
    <source>
        <dbReference type="Proteomes" id="UP001432146"/>
    </source>
</evidence>
<feature type="compositionally biased region" description="Basic residues" evidence="3">
    <location>
        <begin position="580"/>
        <end position="591"/>
    </location>
</feature>
<feature type="compositionally biased region" description="Basic and acidic residues" evidence="3">
    <location>
        <begin position="1"/>
        <end position="13"/>
    </location>
</feature>
<dbReference type="PANTHER" id="PTHR48027">
    <property type="entry name" value="HETEROGENEOUS NUCLEAR RIBONUCLEOPROTEIN 87F-RELATED"/>
    <property type="match status" value="1"/>
</dbReference>
<dbReference type="InterPro" id="IPR012677">
    <property type="entry name" value="Nucleotide-bd_a/b_plait_sf"/>
</dbReference>
<feature type="compositionally biased region" description="Acidic residues" evidence="3">
    <location>
        <begin position="178"/>
        <end position="235"/>
    </location>
</feature>
<feature type="compositionally biased region" description="Low complexity" evidence="3">
    <location>
        <begin position="46"/>
        <end position="62"/>
    </location>
</feature>
<feature type="compositionally biased region" description="Basic and acidic residues" evidence="3">
    <location>
        <begin position="540"/>
        <end position="563"/>
    </location>
</feature>
<feature type="compositionally biased region" description="Acidic residues" evidence="3">
    <location>
        <begin position="115"/>
        <end position="129"/>
    </location>
</feature>
<dbReference type="CDD" id="cd12394">
    <property type="entry name" value="RRM1_RBM34"/>
    <property type="match status" value="1"/>
</dbReference>
<accession>A0AAW0ZV68</accession>
<dbReference type="InterPro" id="IPR000504">
    <property type="entry name" value="RRM_dom"/>
</dbReference>
<dbReference type="InterPro" id="IPR035979">
    <property type="entry name" value="RBD_domain_sf"/>
</dbReference>
<feature type="compositionally biased region" description="Acidic residues" evidence="3">
    <location>
        <begin position="242"/>
        <end position="253"/>
    </location>
</feature>
<feature type="compositionally biased region" description="Basic and acidic residues" evidence="3">
    <location>
        <begin position="63"/>
        <end position="81"/>
    </location>
</feature>
<dbReference type="CDD" id="cd12395">
    <property type="entry name" value="RRM2_RBM34"/>
    <property type="match status" value="1"/>
</dbReference>
<dbReference type="GO" id="GO:0003723">
    <property type="term" value="F:RNA binding"/>
    <property type="evidence" value="ECO:0007669"/>
    <property type="project" value="UniProtKB-UniRule"/>
</dbReference>
<sequence length="606" mass="69407">MVKPLLKENKDLTSKNFSNTPKCGFIQKKKNQKFKQTPTGKVSLINGSKMSNNNSMENNTLQKMDKKLKQKDIKKQEESTKKQLKKKNSIEAEENESDLDDINEGIVLQNSTMENSDETQSSDDSESEEERTLPNILGTSLADESDDDDEDYEDDEKIQTKKGLKMFDGVKSNKSTDFIDDTEDFITDDSDDKDDADSDDDSDDDSYEDSSYDEEDEELGEGEEDEESKSEEENEESKSAEENEESESEEEANESLGLKVLLGNSIADDDDDDDDFVEPSDNDEDDDISDEEDEESEEEKVEKNNSINNSDVEHSYLEDLKKDKRTIFVNNLPKNVTKKKVEKLFNKFGKIDTIRLRGKIPKSLNISKRTAAITNDLHSKLKTIYAFVKFESEESVKKALSLNGKIFEGNYLEVRASHKSDNEYDPKKAVFIGNLHFNIDINTIRNHFKQCGEIESVRIVQDKDSRIGKGFGYVNFKSEDAVALALELNGTTILNREVRVKPYIDQHKNKERKHGKRSHSAEDNRSTLHKKLKNNVEVPVEIHSKENAKKKIMKQKLERREINPQEGNKFQGQKADENQKKKKNKLDKKKKFLAEKLMAKPKKPLN</sequence>
<feature type="compositionally biased region" description="Acidic residues" evidence="3">
    <location>
        <begin position="143"/>
        <end position="156"/>
    </location>
</feature>
<dbReference type="SUPFAM" id="SSF54928">
    <property type="entry name" value="RNA-binding domain, RBD"/>
    <property type="match status" value="2"/>
</dbReference>
<dbReference type="InterPro" id="IPR052462">
    <property type="entry name" value="SLIRP/GR-RBP-like"/>
</dbReference>
<dbReference type="InterPro" id="IPR034221">
    <property type="entry name" value="RBM34_RRM2"/>
</dbReference>
<proteinExistence type="predicted"/>
<name>A0AAW0ZV68_9HYME</name>
<evidence type="ECO:0000313" key="5">
    <source>
        <dbReference type="EMBL" id="KAK9300581.1"/>
    </source>
</evidence>
<feature type="region of interest" description="Disordered" evidence="3">
    <location>
        <begin position="1"/>
        <end position="312"/>
    </location>
</feature>
<gene>
    <name evidence="5" type="ORF">QLX08_006740</name>
</gene>
<dbReference type="Gene3D" id="3.30.70.330">
    <property type="match status" value="2"/>
</dbReference>
<evidence type="ECO:0000256" key="2">
    <source>
        <dbReference type="PROSITE-ProRule" id="PRU00176"/>
    </source>
</evidence>
<dbReference type="AlphaFoldDB" id="A0AAW0ZV68"/>
<evidence type="ECO:0000256" key="3">
    <source>
        <dbReference type="SAM" id="MobiDB-lite"/>
    </source>
</evidence>
<feature type="compositionally biased region" description="Acidic residues" evidence="3">
    <location>
        <begin position="267"/>
        <end position="299"/>
    </location>
</feature>
<dbReference type="Proteomes" id="UP001432146">
    <property type="component" value="Unassembled WGS sequence"/>
</dbReference>
<feature type="compositionally biased region" description="Acidic residues" evidence="3">
    <location>
        <begin position="91"/>
        <end position="103"/>
    </location>
</feature>
<dbReference type="SMART" id="SM00360">
    <property type="entry name" value="RRM"/>
    <property type="match status" value="2"/>
</dbReference>
<protein>
    <recommendedName>
        <fullName evidence="4">RRM domain-containing protein</fullName>
    </recommendedName>
</protein>
<keyword evidence="1 2" id="KW-0694">RNA-binding</keyword>
<dbReference type="PROSITE" id="PS50102">
    <property type="entry name" value="RRM"/>
    <property type="match status" value="2"/>
</dbReference>
<keyword evidence="6" id="KW-1185">Reference proteome</keyword>
<feature type="compositionally biased region" description="Basic residues" evidence="3">
    <location>
        <begin position="509"/>
        <end position="518"/>
    </location>
</feature>
<evidence type="ECO:0000259" key="4">
    <source>
        <dbReference type="PROSITE" id="PS50102"/>
    </source>
</evidence>
<feature type="region of interest" description="Disordered" evidence="3">
    <location>
        <begin position="504"/>
        <end position="606"/>
    </location>
</feature>
<dbReference type="EMBL" id="JAWNGG020000124">
    <property type="protein sequence ID" value="KAK9300581.1"/>
    <property type="molecule type" value="Genomic_DNA"/>
</dbReference>
<organism evidence="5 6">
    <name type="scientific">Tetragonisca angustula</name>
    <dbReference type="NCBI Taxonomy" id="166442"/>
    <lineage>
        <taxon>Eukaryota</taxon>
        <taxon>Metazoa</taxon>
        <taxon>Ecdysozoa</taxon>
        <taxon>Arthropoda</taxon>
        <taxon>Hexapoda</taxon>
        <taxon>Insecta</taxon>
        <taxon>Pterygota</taxon>
        <taxon>Neoptera</taxon>
        <taxon>Endopterygota</taxon>
        <taxon>Hymenoptera</taxon>
        <taxon>Apocrita</taxon>
        <taxon>Aculeata</taxon>
        <taxon>Apoidea</taxon>
        <taxon>Anthophila</taxon>
        <taxon>Apidae</taxon>
        <taxon>Tetragonisca</taxon>
    </lineage>
</organism>
<feature type="domain" description="RRM" evidence="4">
    <location>
        <begin position="428"/>
        <end position="505"/>
    </location>
</feature>
<dbReference type="Pfam" id="PF00076">
    <property type="entry name" value="RRM_1"/>
    <property type="match status" value="2"/>
</dbReference>
<comment type="caution">
    <text evidence="5">The sequence shown here is derived from an EMBL/GenBank/DDBJ whole genome shotgun (WGS) entry which is preliminary data.</text>
</comment>
<evidence type="ECO:0000256" key="1">
    <source>
        <dbReference type="ARBA" id="ARBA00022884"/>
    </source>
</evidence>
<feature type="domain" description="RRM" evidence="4">
    <location>
        <begin position="325"/>
        <end position="419"/>
    </location>
</feature>
<reference evidence="5 6" key="1">
    <citation type="submission" date="2024-05" db="EMBL/GenBank/DDBJ databases">
        <title>The nuclear and mitochondrial genome assemblies of Tetragonisca angustula (Apidae: Meliponini), a tiny yet remarkable pollinator in the Neotropics.</title>
        <authorList>
            <person name="Ferrari R."/>
            <person name="Ricardo P.C."/>
            <person name="Dias F.C."/>
            <person name="Araujo N.S."/>
            <person name="Soares D.O."/>
            <person name="Zhou Q.-S."/>
            <person name="Zhu C.-D."/>
            <person name="Coutinho L."/>
            <person name="Airas M.C."/>
            <person name="Batista T.M."/>
        </authorList>
    </citation>
    <scope>NUCLEOTIDE SEQUENCE [LARGE SCALE GENOMIC DNA]</scope>
    <source>
        <strain evidence="5">ASF017062</strain>
        <tissue evidence="5">Abdomen</tissue>
    </source>
</reference>